<keyword evidence="17" id="KW-1185">Reference proteome</keyword>
<feature type="transmembrane region" description="Helical" evidence="14">
    <location>
        <begin position="519"/>
        <end position="538"/>
    </location>
</feature>
<keyword evidence="12" id="KW-0175">Coiled coil</keyword>
<keyword evidence="6 14" id="KW-1133">Transmembrane helix</keyword>
<dbReference type="InterPro" id="IPR052076">
    <property type="entry name" value="TRP_cation_channel"/>
</dbReference>
<evidence type="ECO:0000256" key="11">
    <source>
        <dbReference type="ARBA" id="ARBA00023303"/>
    </source>
</evidence>
<evidence type="ECO:0000256" key="8">
    <source>
        <dbReference type="ARBA" id="ARBA00023065"/>
    </source>
</evidence>
<feature type="coiled-coil region" evidence="12">
    <location>
        <begin position="886"/>
        <end position="913"/>
    </location>
</feature>
<dbReference type="EMBL" id="OU895879">
    <property type="protein sequence ID" value="CAG9807995.1"/>
    <property type="molecule type" value="Genomic_DNA"/>
</dbReference>
<feature type="compositionally biased region" description="Polar residues" evidence="13">
    <location>
        <begin position="855"/>
        <end position="869"/>
    </location>
</feature>
<gene>
    <name evidence="16" type="ORF">CHIRRI_LOCUS10841</name>
</gene>
<name>A0A9N9WT18_9DIPT</name>
<feature type="domain" description="Ion transport" evidence="15">
    <location>
        <begin position="490"/>
        <end position="732"/>
    </location>
</feature>
<evidence type="ECO:0000256" key="10">
    <source>
        <dbReference type="ARBA" id="ARBA00023180"/>
    </source>
</evidence>
<dbReference type="Gene3D" id="1.10.287.70">
    <property type="match status" value="1"/>
</dbReference>
<dbReference type="PRINTS" id="PR01415">
    <property type="entry name" value="ANKYRIN"/>
</dbReference>
<dbReference type="Gene3D" id="1.25.40.20">
    <property type="entry name" value="Ankyrin repeat-containing domain"/>
    <property type="match status" value="1"/>
</dbReference>
<evidence type="ECO:0000256" key="1">
    <source>
        <dbReference type="ARBA" id="ARBA00004141"/>
    </source>
</evidence>
<keyword evidence="11" id="KW-0407">Ion channel</keyword>
<keyword evidence="8" id="KW-0406">Ion transport</keyword>
<feature type="transmembrane region" description="Helical" evidence="14">
    <location>
        <begin position="559"/>
        <end position="577"/>
    </location>
</feature>
<comment type="subcellular location">
    <subcellularLocation>
        <location evidence="1">Membrane</location>
        <topology evidence="1">Multi-pass membrane protein</topology>
    </subcellularLocation>
</comment>
<dbReference type="PANTHER" id="PTHR47143">
    <property type="entry name" value="TRANSIENT RECEPTOR POTENTIAL CATION CHANNEL PROTEIN PAINLESS"/>
    <property type="match status" value="1"/>
</dbReference>
<keyword evidence="7" id="KW-0040">ANK repeat</keyword>
<feature type="transmembrane region" description="Helical" evidence="14">
    <location>
        <begin position="483"/>
        <end position="507"/>
    </location>
</feature>
<feature type="transmembrane region" description="Helical" evidence="14">
    <location>
        <begin position="589"/>
        <end position="609"/>
    </location>
</feature>
<dbReference type="OrthoDB" id="7464126at2759"/>
<evidence type="ECO:0000256" key="3">
    <source>
        <dbReference type="ARBA" id="ARBA00022606"/>
    </source>
</evidence>
<evidence type="ECO:0000256" key="5">
    <source>
        <dbReference type="ARBA" id="ARBA00022737"/>
    </source>
</evidence>
<evidence type="ECO:0000313" key="16">
    <source>
        <dbReference type="EMBL" id="CAG9807995.1"/>
    </source>
</evidence>
<protein>
    <recommendedName>
        <fullName evidence="15">Ion transport domain-containing protein</fullName>
    </recommendedName>
</protein>
<reference evidence="16" key="1">
    <citation type="submission" date="2022-01" db="EMBL/GenBank/DDBJ databases">
        <authorList>
            <person name="King R."/>
        </authorList>
    </citation>
    <scope>NUCLEOTIDE SEQUENCE</scope>
</reference>
<dbReference type="GO" id="GO:0034703">
    <property type="term" value="C:cation channel complex"/>
    <property type="evidence" value="ECO:0007669"/>
    <property type="project" value="UniProtKB-ARBA"/>
</dbReference>
<feature type="transmembrane region" description="Helical" evidence="14">
    <location>
        <begin position="629"/>
        <end position="652"/>
    </location>
</feature>
<evidence type="ECO:0000256" key="6">
    <source>
        <dbReference type="ARBA" id="ARBA00022989"/>
    </source>
</evidence>
<evidence type="ECO:0000256" key="9">
    <source>
        <dbReference type="ARBA" id="ARBA00023136"/>
    </source>
</evidence>
<dbReference type="InterPro" id="IPR005821">
    <property type="entry name" value="Ion_trans_dom"/>
</dbReference>
<evidence type="ECO:0000313" key="17">
    <source>
        <dbReference type="Proteomes" id="UP001153620"/>
    </source>
</evidence>
<keyword evidence="4 14" id="KW-0812">Transmembrane</keyword>
<dbReference type="PANTHER" id="PTHR47143:SF1">
    <property type="entry name" value="ION_TRANS DOMAIN-CONTAINING PROTEIN"/>
    <property type="match status" value="1"/>
</dbReference>
<keyword evidence="9 14" id="KW-0472">Membrane</keyword>
<evidence type="ECO:0000256" key="13">
    <source>
        <dbReference type="SAM" id="MobiDB-lite"/>
    </source>
</evidence>
<dbReference type="InterPro" id="IPR036770">
    <property type="entry name" value="Ankyrin_rpt-contain_sf"/>
</dbReference>
<dbReference type="GO" id="GO:0005216">
    <property type="term" value="F:monoatomic ion channel activity"/>
    <property type="evidence" value="ECO:0007669"/>
    <property type="project" value="InterPro"/>
</dbReference>
<evidence type="ECO:0000259" key="15">
    <source>
        <dbReference type="Pfam" id="PF00520"/>
    </source>
</evidence>
<dbReference type="Proteomes" id="UP001153620">
    <property type="component" value="Chromosome 3"/>
</dbReference>
<organism evidence="16 17">
    <name type="scientific">Chironomus riparius</name>
    <dbReference type="NCBI Taxonomy" id="315576"/>
    <lineage>
        <taxon>Eukaryota</taxon>
        <taxon>Metazoa</taxon>
        <taxon>Ecdysozoa</taxon>
        <taxon>Arthropoda</taxon>
        <taxon>Hexapoda</taxon>
        <taxon>Insecta</taxon>
        <taxon>Pterygota</taxon>
        <taxon>Neoptera</taxon>
        <taxon>Endopterygota</taxon>
        <taxon>Diptera</taxon>
        <taxon>Nematocera</taxon>
        <taxon>Chironomoidea</taxon>
        <taxon>Chironomidae</taxon>
        <taxon>Chironominae</taxon>
        <taxon>Chironomus</taxon>
    </lineage>
</organism>
<sequence>MIDSVRFSIIENDLNREEHERSIDDDLRSISSESSGEGIAISFASKERYYDECEFYDIAEIESCIKGLQNAEEIEMAIKGNNYNYVFRSIAELNVGIMLAVWLRHVEFAAILLRQGANPNIVDKMDRSLLHYACIKGNGPITRLLLHFKANPNVWDKHHNVTPLHYASITGSPDCINLLIRNGAQVNAGIENKSALFYAVQKNHIKCVNILLQYGANPNISFMNNESPLHIAAEMGYVQCLKSLLSHGANVNSITGSKRNAPLHLAAEDDFVEGVKLLLDHGANINIRNADQQTPLHIACLAQSVETVDILIQYKADINLTYRDGRTALHASIVKETSSWDCTKMLLDCKIEVNKPDNFGYTSLHLAALNEFGGCVLMLIEYGADITARTNGGVTALSFIVRRTPEVIPKYFSKLDSSIKVNESEIGDVDCEIKLDFRCLVPSYEKGETELLINFIEVGQKRILKHPLCETFLFLKWRRIRKYFLFSLFYHSAFVLLFTIYALGIFVNHCPPNCESDVYLNNFTIVGYVTLFLNFTILAKEIFQLFHGFSTYLRSWENWLQWSIILGVFLCACPHMHRDYREENTIDHWEYHVAGIVIFLVWLELMMIVGRFPIFGLYVQMFTKVAANFFKFLMAYSCLIIAFALSFCILFPNFNAFHNVPQSILKTFVMMIGELEFEDMFHPELNEESKNIILHPVTAHIVFFIFLMLVTVILMNLLVGLAVSDIQGLQASAGLNRLSRQAELVSRLEGLLFSKILSKFPSKLLNFLRREALLRTSRYNLQLNIRPNDPREKTIPKDIMASIYRLVAERRDRNQSLKRKRNAKNLNIFKDSIEEIQLRRPEMNRAQSFRKRTASDQLTMPKSSKSQVQNDRDSIGILKKTNEIFIVNVKNQLSDLNLKIDSMNKKIEEMSKVILTKHELNA</sequence>
<dbReference type="AlphaFoldDB" id="A0A9N9WT18"/>
<reference evidence="16" key="2">
    <citation type="submission" date="2022-10" db="EMBL/GenBank/DDBJ databases">
        <authorList>
            <consortium name="ENA_rothamsted_submissions"/>
            <consortium name="culmorum"/>
            <person name="King R."/>
        </authorList>
    </citation>
    <scope>NUCLEOTIDE SEQUENCE</scope>
</reference>
<keyword evidence="5" id="KW-0677">Repeat</keyword>
<dbReference type="SMART" id="SM00248">
    <property type="entry name" value="ANK"/>
    <property type="match status" value="9"/>
</dbReference>
<keyword evidence="2" id="KW-0813">Transport</keyword>
<evidence type="ECO:0000256" key="2">
    <source>
        <dbReference type="ARBA" id="ARBA00022448"/>
    </source>
</evidence>
<evidence type="ECO:0000256" key="4">
    <source>
        <dbReference type="ARBA" id="ARBA00022692"/>
    </source>
</evidence>
<keyword evidence="3" id="KW-0716">Sensory transduction</keyword>
<dbReference type="Pfam" id="PF00520">
    <property type="entry name" value="Ion_trans"/>
    <property type="match status" value="1"/>
</dbReference>
<feature type="region of interest" description="Disordered" evidence="13">
    <location>
        <begin position="841"/>
        <end position="871"/>
    </location>
</feature>
<keyword evidence="10" id="KW-0325">Glycoprotein</keyword>
<accession>A0A9N9WT18</accession>
<evidence type="ECO:0000256" key="12">
    <source>
        <dbReference type="SAM" id="Coils"/>
    </source>
</evidence>
<dbReference type="InterPro" id="IPR002110">
    <property type="entry name" value="Ankyrin_rpt"/>
</dbReference>
<evidence type="ECO:0000256" key="14">
    <source>
        <dbReference type="SAM" id="Phobius"/>
    </source>
</evidence>
<feature type="transmembrane region" description="Helical" evidence="14">
    <location>
        <begin position="701"/>
        <end position="723"/>
    </location>
</feature>
<dbReference type="SUPFAM" id="SSF48403">
    <property type="entry name" value="Ankyrin repeat"/>
    <property type="match status" value="1"/>
</dbReference>
<evidence type="ECO:0000256" key="7">
    <source>
        <dbReference type="ARBA" id="ARBA00023043"/>
    </source>
</evidence>
<proteinExistence type="predicted"/>
<dbReference type="Pfam" id="PF12796">
    <property type="entry name" value="Ank_2"/>
    <property type="match status" value="4"/>
</dbReference>